<gene>
    <name evidence="3" type="ORF">AVDCRST_MAG39-947</name>
</gene>
<dbReference type="PANTHER" id="PTHR48050:SF13">
    <property type="entry name" value="STEROL 3-BETA-GLUCOSYLTRANSFERASE UGT80A2"/>
    <property type="match status" value="1"/>
</dbReference>
<dbReference type="AlphaFoldDB" id="A0A6J4SKX3"/>
<dbReference type="Gene3D" id="3.40.50.2000">
    <property type="entry name" value="Glycogen Phosphorylase B"/>
    <property type="match status" value="2"/>
</dbReference>
<dbReference type="Pfam" id="PF00201">
    <property type="entry name" value="UDPGT"/>
    <property type="match status" value="1"/>
</dbReference>
<evidence type="ECO:0000313" key="3">
    <source>
        <dbReference type="EMBL" id="CAA9495075.1"/>
    </source>
</evidence>
<organism evidence="3">
    <name type="scientific">uncultured Sphingomonadaceae bacterium</name>
    <dbReference type="NCBI Taxonomy" id="169976"/>
    <lineage>
        <taxon>Bacteria</taxon>
        <taxon>Pseudomonadati</taxon>
        <taxon>Pseudomonadota</taxon>
        <taxon>Alphaproteobacteria</taxon>
        <taxon>Sphingomonadales</taxon>
        <taxon>Sphingomonadaceae</taxon>
        <taxon>environmental samples</taxon>
    </lineage>
</organism>
<dbReference type="InterPro" id="IPR035595">
    <property type="entry name" value="UDP_glycos_trans_CS"/>
</dbReference>
<protein>
    <submittedName>
        <fullName evidence="3">Uncharacterized protein</fullName>
    </submittedName>
</protein>
<keyword evidence="1 2" id="KW-0808">Transferase</keyword>
<dbReference type="SUPFAM" id="SSF53756">
    <property type="entry name" value="UDP-Glycosyltransferase/glycogen phosphorylase"/>
    <property type="match status" value="1"/>
</dbReference>
<accession>A0A6J4SKX3</accession>
<dbReference type="GO" id="GO:0017000">
    <property type="term" value="P:antibiotic biosynthetic process"/>
    <property type="evidence" value="ECO:0007669"/>
    <property type="project" value="UniProtKB-ARBA"/>
</dbReference>
<dbReference type="InterPro" id="IPR050426">
    <property type="entry name" value="Glycosyltransferase_28"/>
</dbReference>
<dbReference type="PROSITE" id="PS00375">
    <property type="entry name" value="UDPGT"/>
    <property type="match status" value="1"/>
</dbReference>
<dbReference type="PANTHER" id="PTHR48050">
    <property type="entry name" value="STEROL 3-BETA-GLUCOSYLTRANSFERASE"/>
    <property type="match status" value="1"/>
</dbReference>
<dbReference type="GO" id="GO:0008194">
    <property type="term" value="F:UDP-glycosyltransferase activity"/>
    <property type="evidence" value="ECO:0007669"/>
    <property type="project" value="InterPro"/>
</dbReference>
<reference evidence="3" key="1">
    <citation type="submission" date="2020-02" db="EMBL/GenBank/DDBJ databases">
        <authorList>
            <person name="Meier V. D."/>
        </authorList>
    </citation>
    <scope>NUCLEOTIDE SEQUENCE</scope>
    <source>
        <strain evidence="3">AVDCRST_MAG39</strain>
    </source>
</reference>
<dbReference type="InterPro" id="IPR002213">
    <property type="entry name" value="UDP_glucos_trans"/>
</dbReference>
<evidence type="ECO:0000256" key="2">
    <source>
        <dbReference type="RuleBase" id="RU003718"/>
    </source>
</evidence>
<proteinExistence type="inferred from homology"/>
<dbReference type="CDD" id="cd03784">
    <property type="entry name" value="GT1_Gtf-like"/>
    <property type="match status" value="1"/>
</dbReference>
<comment type="similarity">
    <text evidence="2">Belongs to the UDP-glycosyltransferase family.</text>
</comment>
<name>A0A6J4SKX3_9SPHN</name>
<keyword evidence="2" id="KW-0328">Glycosyltransferase</keyword>
<sequence>MGALWRAEPARATAARRGTRARLGRRRPRRERPLAHFAVIAPPLPGHFLPLLALARALAARGHRLTFVHQADVARLASTGERGIGFRAVGAASHPLGSLDAVTGRMARLGSLRGVRAMIDDVAATTAMLATELPAALRELRVDGLIADQMEPAGGLIAEALRLPFVTTATGLPINREPDVPPPYVPWAWRGSAYGRWLNRGGYRVSRLLMRPIERVLVEHCDGQGIPVRRRAEDFFAPVQLAQAVRGLDFPRRALDPGFHYLGPWRAAPVGEGSDLPPDDGRPLVYCSLGTLQGSRAALFGAVAEACRRLDLRLLIAHGGKLAPEDATRLPGDPVVRPWVDQGAVLRRASLAVTHAGFNTVLDALAAGTPLVALPLAFEQPATAARLKRAGAGEVLWRGITPDRVARAMERVQGEPSYRERARALGAEVAAAGGVERAADLVEAALA</sequence>
<dbReference type="EMBL" id="CADCVW010000041">
    <property type="protein sequence ID" value="CAA9495075.1"/>
    <property type="molecule type" value="Genomic_DNA"/>
</dbReference>
<evidence type="ECO:0000256" key="1">
    <source>
        <dbReference type="ARBA" id="ARBA00022679"/>
    </source>
</evidence>